<feature type="region of interest" description="Disordered" evidence="1">
    <location>
        <begin position="1"/>
        <end position="41"/>
    </location>
</feature>
<sequence>MKAPLPCNHLQSPSRQLSRQQHEQKSEARERSGGQKNEPSLASVTGHLFKMCSLISFFQLRQEIH</sequence>
<protein>
    <submittedName>
        <fullName evidence="2">Uncharacterized protein</fullName>
    </submittedName>
</protein>
<dbReference type="Proteomes" id="UP000324222">
    <property type="component" value="Unassembled WGS sequence"/>
</dbReference>
<dbReference type="AlphaFoldDB" id="A0A5B7F1Z1"/>
<reference evidence="2 3" key="1">
    <citation type="submission" date="2019-05" db="EMBL/GenBank/DDBJ databases">
        <title>Another draft genome of Portunus trituberculatus and its Hox gene families provides insights of decapod evolution.</title>
        <authorList>
            <person name="Jeong J.-H."/>
            <person name="Song I."/>
            <person name="Kim S."/>
            <person name="Choi T."/>
            <person name="Kim D."/>
            <person name="Ryu S."/>
            <person name="Kim W."/>
        </authorList>
    </citation>
    <scope>NUCLEOTIDE SEQUENCE [LARGE SCALE GENOMIC DNA]</scope>
    <source>
        <tissue evidence="2">Muscle</tissue>
    </source>
</reference>
<name>A0A5B7F1Z1_PORTR</name>
<evidence type="ECO:0000256" key="1">
    <source>
        <dbReference type="SAM" id="MobiDB-lite"/>
    </source>
</evidence>
<organism evidence="2 3">
    <name type="scientific">Portunus trituberculatus</name>
    <name type="common">Swimming crab</name>
    <name type="synonym">Neptunus trituberculatus</name>
    <dbReference type="NCBI Taxonomy" id="210409"/>
    <lineage>
        <taxon>Eukaryota</taxon>
        <taxon>Metazoa</taxon>
        <taxon>Ecdysozoa</taxon>
        <taxon>Arthropoda</taxon>
        <taxon>Crustacea</taxon>
        <taxon>Multicrustacea</taxon>
        <taxon>Malacostraca</taxon>
        <taxon>Eumalacostraca</taxon>
        <taxon>Eucarida</taxon>
        <taxon>Decapoda</taxon>
        <taxon>Pleocyemata</taxon>
        <taxon>Brachyura</taxon>
        <taxon>Eubrachyura</taxon>
        <taxon>Portunoidea</taxon>
        <taxon>Portunidae</taxon>
        <taxon>Portuninae</taxon>
        <taxon>Portunus</taxon>
    </lineage>
</organism>
<evidence type="ECO:0000313" key="2">
    <source>
        <dbReference type="EMBL" id="MPC41390.1"/>
    </source>
</evidence>
<evidence type="ECO:0000313" key="3">
    <source>
        <dbReference type="Proteomes" id="UP000324222"/>
    </source>
</evidence>
<feature type="compositionally biased region" description="Low complexity" evidence="1">
    <location>
        <begin position="10"/>
        <end position="19"/>
    </location>
</feature>
<accession>A0A5B7F1Z1</accession>
<gene>
    <name evidence="2" type="ORF">E2C01_034980</name>
</gene>
<feature type="compositionally biased region" description="Basic and acidic residues" evidence="1">
    <location>
        <begin position="20"/>
        <end position="33"/>
    </location>
</feature>
<proteinExistence type="predicted"/>
<comment type="caution">
    <text evidence="2">The sequence shown here is derived from an EMBL/GenBank/DDBJ whole genome shotgun (WGS) entry which is preliminary data.</text>
</comment>
<keyword evidence="3" id="KW-1185">Reference proteome</keyword>
<dbReference type="EMBL" id="VSRR010005039">
    <property type="protein sequence ID" value="MPC41390.1"/>
    <property type="molecule type" value="Genomic_DNA"/>
</dbReference>